<keyword evidence="7" id="KW-1185">Reference proteome</keyword>
<dbReference type="Gene3D" id="6.10.250.3150">
    <property type="match status" value="1"/>
</dbReference>
<evidence type="ECO:0000256" key="3">
    <source>
        <dbReference type="SAM" id="MobiDB-lite"/>
    </source>
</evidence>
<dbReference type="GO" id="GO:0004553">
    <property type="term" value="F:hydrolase activity, hydrolyzing O-glycosyl compounds"/>
    <property type="evidence" value="ECO:0007669"/>
    <property type="project" value="InterPro"/>
</dbReference>
<evidence type="ECO:0000313" key="6">
    <source>
        <dbReference type="EMBL" id="OJG09877.1"/>
    </source>
</evidence>
<dbReference type="Proteomes" id="UP000182149">
    <property type="component" value="Unassembled WGS sequence"/>
</dbReference>
<dbReference type="STRING" id="328396.RU93_GL000516"/>
<dbReference type="Pfam" id="PF06725">
    <property type="entry name" value="3D"/>
    <property type="match status" value="1"/>
</dbReference>
<feature type="compositionally biased region" description="Low complexity" evidence="3">
    <location>
        <begin position="226"/>
        <end position="262"/>
    </location>
</feature>
<dbReference type="GO" id="GO:0019867">
    <property type="term" value="C:outer membrane"/>
    <property type="evidence" value="ECO:0007669"/>
    <property type="project" value="InterPro"/>
</dbReference>
<dbReference type="InterPro" id="IPR010611">
    <property type="entry name" value="3D_dom"/>
</dbReference>
<evidence type="ECO:0000259" key="4">
    <source>
        <dbReference type="Pfam" id="PF06725"/>
    </source>
</evidence>
<feature type="domain" description="3D" evidence="4">
    <location>
        <begin position="306"/>
        <end position="366"/>
    </location>
</feature>
<feature type="region of interest" description="Disordered" evidence="3">
    <location>
        <begin position="204"/>
        <end position="271"/>
    </location>
</feature>
<organism evidence="6 7">
    <name type="scientific">Enterococcus aquimarinus</name>
    <dbReference type="NCBI Taxonomy" id="328396"/>
    <lineage>
        <taxon>Bacteria</taxon>
        <taxon>Bacillati</taxon>
        <taxon>Bacillota</taxon>
        <taxon>Bacilli</taxon>
        <taxon>Lactobacillales</taxon>
        <taxon>Enterococcaceae</taxon>
        <taxon>Enterococcus</taxon>
    </lineage>
</organism>
<proteinExistence type="predicted"/>
<feature type="coiled-coil region" evidence="2">
    <location>
        <begin position="1"/>
        <end position="88"/>
    </location>
</feature>
<evidence type="ECO:0000259" key="5">
    <source>
        <dbReference type="Pfam" id="PF24568"/>
    </source>
</evidence>
<protein>
    <submittedName>
        <fullName evidence="6">Uncharacterized protein</fullName>
    </submittedName>
</protein>
<keyword evidence="2" id="KW-0175">Coiled coil</keyword>
<dbReference type="SUPFAM" id="SSF50685">
    <property type="entry name" value="Barwin-like endoglucanases"/>
    <property type="match status" value="1"/>
</dbReference>
<dbReference type="EMBL" id="JXKD01000012">
    <property type="protein sequence ID" value="OJG09877.1"/>
    <property type="molecule type" value="Genomic_DNA"/>
</dbReference>
<evidence type="ECO:0000313" key="7">
    <source>
        <dbReference type="Proteomes" id="UP000182149"/>
    </source>
</evidence>
<dbReference type="PANTHER" id="PTHR39160:SF6">
    <property type="entry name" value="CELL WALL-BINDING PROTEIN YOCH"/>
    <property type="match status" value="1"/>
</dbReference>
<sequence length="367" mass="40062">MAVSADTIDSLNKEENQLQQQSQAISQEVQSALTQVNETYQAVETLKSDIAENEARLVETKEEISQTQEAIERRKEVVAERLRQLQVNRVNENKLFVLLESSSLQELINGVYAITLFQNAEKEAVESLESETAKLETLEATMEETQANLTQNQAALEEEAATFETRVQALQEQLATNQAALTTIANSKAVELARIEAEAKRQEAEAAAQKQAEADAKKAAEEAQKEQTQTNVNQNTSTNQSVSKPSTTTPSTPQPAPSVEETPVVEEKPTSTGKVLYMESTAYSYTEPGSSYYTALGIDLRQNSQVVAVDPNVIPLGTLVEVEGYGIALAADTGGAIKGNILDVHLGSVEACRQWGRRFNVKVTILD</sequence>
<feature type="domain" description="Peptidoglycan hydrolase PcsB coiled-coil" evidence="5">
    <location>
        <begin position="64"/>
        <end position="137"/>
    </location>
</feature>
<accession>A0A1L8QQY2</accession>
<keyword evidence="1" id="KW-0732">Signal</keyword>
<dbReference type="Pfam" id="PF24568">
    <property type="entry name" value="CC_PcsB"/>
    <property type="match status" value="1"/>
</dbReference>
<dbReference type="CDD" id="cd22786">
    <property type="entry name" value="DPBB_YuiC-like"/>
    <property type="match status" value="1"/>
</dbReference>
<name>A0A1L8QQY2_9ENTE</name>
<dbReference type="PANTHER" id="PTHR39160">
    <property type="entry name" value="CELL WALL-BINDING PROTEIN YOCH"/>
    <property type="match status" value="1"/>
</dbReference>
<evidence type="ECO:0000256" key="2">
    <source>
        <dbReference type="SAM" id="Coils"/>
    </source>
</evidence>
<evidence type="ECO:0000256" key="1">
    <source>
        <dbReference type="ARBA" id="ARBA00022729"/>
    </source>
</evidence>
<dbReference type="AlphaFoldDB" id="A0A1L8QQY2"/>
<dbReference type="GO" id="GO:0009254">
    <property type="term" value="P:peptidoglycan turnover"/>
    <property type="evidence" value="ECO:0007669"/>
    <property type="project" value="InterPro"/>
</dbReference>
<comment type="caution">
    <text evidence="6">The sequence shown here is derived from an EMBL/GenBank/DDBJ whole genome shotgun (WGS) entry which is preliminary data.</text>
</comment>
<feature type="compositionally biased region" description="Basic and acidic residues" evidence="3">
    <location>
        <begin position="212"/>
        <end position="225"/>
    </location>
</feature>
<reference evidence="6 7" key="1">
    <citation type="submission" date="2014-12" db="EMBL/GenBank/DDBJ databases">
        <title>Draft genome sequences of 29 type strains of Enterococci.</title>
        <authorList>
            <person name="Zhong Z."/>
            <person name="Sun Z."/>
            <person name="Liu W."/>
            <person name="Zhang W."/>
            <person name="Zhang H."/>
        </authorList>
    </citation>
    <scope>NUCLEOTIDE SEQUENCE [LARGE SCALE GENOMIC DNA]</scope>
    <source>
        <strain evidence="6 7">DSM 17690</strain>
    </source>
</reference>
<dbReference type="InterPro" id="IPR036908">
    <property type="entry name" value="RlpA-like_sf"/>
</dbReference>
<gene>
    <name evidence="6" type="ORF">RU93_GL000516</name>
</gene>
<dbReference type="InterPro" id="IPR051933">
    <property type="entry name" value="Resuscitation_pf_RpfB"/>
</dbReference>
<dbReference type="InterPro" id="IPR057309">
    <property type="entry name" value="PcsB_CC"/>
</dbReference>